<evidence type="ECO:0000313" key="2">
    <source>
        <dbReference type="EMBL" id="STD53870.1"/>
    </source>
</evidence>
<feature type="transmembrane region" description="Helical" evidence="1">
    <location>
        <begin position="90"/>
        <end position="118"/>
    </location>
</feature>
<keyword evidence="1" id="KW-1133">Transmembrane helix</keyword>
<proteinExistence type="predicted"/>
<gene>
    <name evidence="2" type="ORF">NCTC13456_00718</name>
</gene>
<feature type="transmembrane region" description="Helical" evidence="1">
    <location>
        <begin position="63"/>
        <end position="84"/>
    </location>
</feature>
<keyword evidence="1" id="KW-0812">Transmembrane</keyword>
<sequence>MKSILGSKESFVSYSVAFLFILIMIGKAMIYGDKEIILPEVAALSVGILTFRENKWLQRPFHIFLLPSITAILGFGINFLPIILSFKLALVLVAMLIVLKIFKSQLAPALATGLLPIVTNAESFVFLYAIFLFVFLLFLSIKLFKLKPTENAVPMIYTSHNRWLIGLCIVWFAACYFSGFAHFSAIPPIIVISFESLNNPTLKLTVRLKRILVMFMATMTGYLTMHYLDKWLIIGLTDLIIVMFILKLTDLRLPPAFAMVILPMILPSDSIKYLPVATLIMSIFFMLSIYIIQKVAYPKAIDFK</sequence>
<reference evidence="2 3" key="1">
    <citation type="submission" date="2018-06" db="EMBL/GenBank/DDBJ databases">
        <authorList>
            <consortium name="Pathogen Informatics"/>
            <person name="Doyle S."/>
        </authorList>
    </citation>
    <scope>NUCLEOTIDE SEQUENCE [LARGE SCALE GENOMIC DNA]</scope>
    <source>
        <strain evidence="2 3">NCTC13456</strain>
    </source>
</reference>
<evidence type="ECO:0008006" key="4">
    <source>
        <dbReference type="Google" id="ProtNLM"/>
    </source>
</evidence>
<keyword evidence="1" id="KW-0472">Membrane</keyword>
<dbReference type="EMBL" id="UFXS01000001">
    <property type="protein sequence ID" value="STD53870.1"/>
    <property type="molecule type" value="Genomic_DNA"/>
</dbReference>
<accession>A0A376G2K9</accession>
<evidence type="ECO:0000313" key="3">
    <source>
        <dbReference type="Proteomes" id="UP000254737"/>
    </source>
</evidence>
<dbReference type="RefSeq" id="WP_152606066.1">
    <property type="nucleotide sequence ID" value="NZ_JSYQ01000002.1"/>
</dbReference>
<organism evidence="2 3">
    <name type="scientific">Empedobacter falsenii</name>
    <dbReference type="NCBI Taxonomy" id="343874"/>
    <lineage>
        <taxon>Bacteria</taxon>
        <taxon>Pseudomonadati</taxon>
        <taxon>Bacteroidota</taxon>
        <taxon>Flavobacteriia</taxon>
        <taxon>Flavobacteriales</taxon>
        <taxon>Weeksellaceae</taxon>
        <taxon>Empedobacter</taxon>
    </lineage>
</organism>
<name>A0A376G2K9_9FLAO</name>
<protein>
    <recommendedName>
        <fullName evidence="4">HPP family protein</fullName>
    </recommendedName>
</protein>
<dbReference type="AlphaFoldDB" id="A0A376G2K9"/>
<feature type="transmembrane region" description="Helical" evidence="1">
    <location>
        <begin position="206"/>
        <end position="225"/>
    </location>
</feature>
<dbReference type="OrthoDB" id="3193075at2"/>
<feature type="transmembrane region" description="Helical" evidence="1">
    <location>
        <begin position="164"/>
        <end position="194"/>
    </location>
</feature>
<feature type="transmembrane region" description="Helical" evidence="1">
    <location>
        <begin position="231"/>
        <end position="249"/>
    </location>
</feature>
<feature type="transmembrane region" description="Helical" evidence="1">
    <location>
        <begin position="125"/>
        <end position="144"/>
    </location>
</feature>
<feature type="transmembrane region" description="Helical" evidence="1">
    <location>
        <begin position="270"/>
        <end position="292"/>
    </location>
</feature>
<feature type="transmembrane region" description="Helical" evidence="1">
    <location>
        <begin position="12"/>
        <end position="30"/>
    </location>
</feature>
<evidence type="ECO:0000256" key="1">
    <source>
        <dbReference type="SAM" id="Phobius"/>
    </source>
</evidence>
<dbReference type="Proteomes" id="UP000254737">
    <property type="component" value="Unassembled WGS sequence"/>
</dbReference>